<dbReference type="GO" id="GO:0009279">
    <property type="term" value="C:cell outer membrane"/>
    <property type="evidence" value="ECO:0007669"/>
    <property type="project" value="UniProtKB-SubCell"/>
</dbReference>
<accession>T0GL66</accession>
<dbReference type="RefSeq" id="WP_021239595.1">
    <property type="nucleotide sequence ID" value="NZ_ATHO01000154.1"/>
</dbReference>
<dbReference type="PANTHER" id="PTHR38776">
    <property type="entry name" value="MLTA-INTERACTING PROTEIN-RELATED"/>
    <property type="match status" value="1"/>
</dbReference>
<comment type="caution">
    <text evidence="7">The sequence shown here is derived from an EMBL/GenBank/DDBJ whole genome shotgun (WGS) entry which is preliminary data.</text>
</comment>
<keyword evidence="4" id="KW-0472">Membrane</keyword>
<evidence type="ECO:0000256" key="1">
    <source>
        <dbReference type="ARBA" id="ARBA00004442"/>
    </source>
</evidence>
<dbReference type="PANTHER" id="PTHR38776:SF1">
    <property type="entry name" value="MLTA-INTERACTING PROTEIN-RELATED"/>
    <property type="match status" value="1"/>
</dbReference>
<comment type="similarity">
    <text evidence="2">Belongs to the MipA/OmpV family.</text>
</comment>
<evidence type="ECO:0000256" key="2">
    <source>
        <dbReference type="ARBA" id="ARBA00005722"/>
    </source>
</evidence>
<dbReference type="Pfam" id="PF06629">
    <property type="entry name" value="MipA"/>
    <property type="match status" value="1"/>
</dbReference>
<dbReference type="EMBL" id="ATHO01000154">
    <property type="protein sequence ID" value="EQB01442.1"/>
    <property type="molecule type" value="Genomic_DNA"/>
</dbReference>
<keyword evidence="3 6" id="KW-0732">Signal</keyword>
<evidence type="ECO:0008006" key="9">
    <source>
        <dbReference type="Google" id="ProtNLM"/>
    </source>
</evidence>
<dbReference type="AlphaFoldDB" id="T0GL66"/>
<evidence type="ECO:0000256" key="3">
    <source>
        <dbReference type="ARBA" id="ARBA00022729"/>
    </source>
</evidence>
<dbReference type="PATRIC" id="fig|1329909.3.peg.3430"/>
<protein>
    <recommendedName>
        <fullName evidence="9">Structural protein MipA</fullName>
    </recommendedName>
</protein>
<keyword evidence="5" id="KW-0998">Cell outer membrane</keyword>
<dbReference type="InterPro" id="IPR010583">
    <property type="entry name" value="MipA"/>
</dbReference>
<gene>
    <name evidence="7" type="ORF">L288_17815</name>
</gene>
<keyword evidence="8" id="KW-1185">Reference proteome</keyword>
<evidence type="ECO:0000256" key="4">
    <source>
        <dbReference type="ARBA" id="ARBA00023136"/>
    </source>
</evidence>
<evidence type="ECO:0000313" key="8">
    <source>
        <dbReference type="Proteomes" id="UP000015525"/>
    </source>
</evidence>
<comment type="subcellular location">
    <subcellularLocation>
        <location evidence="1">Cell outer membrane</location>
    </subcellularLocation>
</comment>
<proteinExistence type="inferred from homology"/>
<evidence type="ECO:0000313" key="7">
    <source>
        <dbReference type="EMBL" id="EQB01442.1"/>
    </source>
</evidence>
<organism evidence="7 8">
    <name type="scientific">Sphingobium quisquiliarum P25</name>
    <dbReference type="NCBI Taxonomy" id="1329909"/>
    <lineage>
        <taxon>Bacteria</taxon>
        <taxon>Pseudomonadati</taxon>
        <taxon>Pseudomonadota</taxon>
        <taxon>Alphaproteobacteria</taxon>
        <taxon>Sphingomonadales</taxon>
        <taxon>Sphingomonadaceae</taxon>
        <taxon>Sphingobium</taxon>
    </lineage>
</organism>
<sequence>MKIMAHAWTLALTLLVGGLGSRTAQAQDGDHITLGVGVAAVPEFEGSKGYRVLPIPLLDVRAGQFFASLGDGIGVHIVDTPTLKLGGSVTYVRGYRRRDVPEGIDSLSDAAGARLFTSLRLGGAIATVGATRVIGGGTRGTIADARLSYPVQTAQRVTIIPTLATSWADDKHMRRYFGVTPSEAAASGLAAYRPSSGFKDVSAIVTANYRLAGGLNIAGSAGVTRLFDKAADSPFVERRWQPAGFVGIAYSF</sequence>
<name>T0GL66_9SPHN</name>
<feature type="signal peptide" evidence="6">
    <location>
        <begin position="1"/>
        <end position="26"/>
    </location>
</feature>
<evidence type="ECO:0000256" key="5">
    <source>
        <dbReference type="ARBA" id="ARBA00023237"/>
    </source>
</evidence>
<dbReference type="Proteomes" id="UP000015525">
    <property type="component" value="Unassembled WGS sequence"/>
</dbReference>
<evidence type="ECO:0000256" key="6">
    <source>
        <dbReference type="SAM" id="SignalP"/>
    </source>
</evidence>
<reference evidence="7 8" key="1">
    <citation type="journal article" date="2013" name="Genome Announc.">
        <title>Draft Genome Sequence of Sphingobium quisquiliarum Strain P25T, a Novel Hexachlorocyclohexane (HCH)-Degrading Bacterium Isolated from an HCH Dumpsite.</title>
        <authorList>
            <person name="Kumar Singh A."/>
            <person name="Sangwan N."/>
            <person name="Sharma A."/>
            <person name="Gupta V."/>
            <person name="Khurana J.P."/>
            <person name="Lal R."/>
        </authorList>
    </citation>
    <scope>NUCLEOTIDE SEQUENCE [LARGE SCALE GENOMIC DNA]</scope>
    <source>
        <strain evidence="7 8">P25</strain>
    </source>
</reference>
<feature type="chain" id="PRO_5004563873" description="Structural protein MipA" evidence="6">
    <location>
        <begin position="27"/>
        <end position="252"/>
    </location>
</feature>